<organism evidence="2 3">
    <name type="scientific">Mya arenaria</name>
    <name type="common">Soft-shell clam</name>
    <dbReference type="NCBI Taxonomy" id="6604"/>
    <lineage>
        <taxon>Eukaryota</taxon>
        <taxon>Metazoa</taxon>
        <taxon>Spiralia</taxon>
        <taxon>Lophotrochozoa</taxon>
        <taxon>Mollusca</taxon>
        <taxon>Bivalvia</taxon>
        <taxon>Autobranchia</taxon>
        <taxon>Heteroconchia</taxon>
        <taxon>Euheterodonta</taxon>
        <taxon>Imparidentia</taxon>
        <taxon>Neoheterodontei</taxon>
        <taxon>Myida</taxon>
        <taxon>Myoidea</taxon>
        <taxon>Myidae</taxon>
        <taxon>Mya</taxon>
    </lineage>
</organism>
<evidence type="ECO:0000313" key="2">
    <source>
        <dbReference type="EMBL" id="WAR07642.1"/>
    </source>
</evidence>
<evidence type="ECO:0000313" key="3">
    <source>
        <dbReference type="Proteomes" id="UP001164746"/>
    </source>
</evidence>
<keyword evidence="1" id="KW-1133">Transmembrane helix</keyword>
<protein>
    <submittedName>
        <fullName evidence="2">Uncharacterized protein</fullName>
    </submittedName>
</protein>
<reference evidence="2" key="1">
    <citation type="submission" date="2022-11" db="EMBL/GenBank/DDBJ databases">
        <title>Centuries of genome instability and evolution in soft-shell clam transmissible cancer (bioRxiv).</title>
        <authorList>
            <person name="Hart S.F.M."/>
            <person name="Yonemitsu M.A."/>
            <person name="Giersch R.M."/>
            <person name="Beal B.F."/>
            <person name="Arriagada G."/>
            <person name="Davis B.W."/>
            <person name="Ostrander E.A."/>
            <person name="Goff S.P."/>
            <person name="Metzger M.J."/>
        </authorList>
    </citation>
    <scope>NUCLEOTIDE SEQUENCE</scope>
    <source>
        <strain evidence="2">MELC-2E11</strain>
        <tissue evidence="2">Siphon/mantle</tissue>
    </source>
</reference>
<proteinExistence type="predicted"/>
<dbReference type="Proteomes" id="UP001164746">
    <property type="component" value="Chromosome 6"/>
</dbReference>
<feature type="transmembrane region" description="Helical" evidence="1">
    <location>
        <begin position="12"/>
        <end position="32"/>
    </location>
</feature>
<evidence type="ECO:0000256" key="1">
    <source>
        <dbReference type="SAM" id="Phobius"/>
    </source>
</evidence>
<keyword evidence="1" id="KW-0472">Membrane</keyword>
<dbReference type="EMBL" id="CP111017">
    <property type="protein sequence ID" value="WAR07642.1"/>
    <property type="molecule type" value="Genomic_DNA"/>
</dbReference>
<sequence>MYVSLRLCSQDLPMLIMSFLFHTVLVVISSWLQTLTILCQSVASGYKLYSWVVGETQGRFRLDFGACRGFASPSSSNSAYVDFEQTDDEETFEPIFKTGYR</sequence>
<keyword evidence="3" id="KW-1185">Reference proteome</keyword>
<keyword evidence="1" id="KW-0812">Transmembrane</keyword>
<name>A0ABY7ECA3_MYAAR</name>
<accession>A0ABY7ECA3</accession>
<gene>
    <name evidence="2" type="ORF">MAR_017600</name>
</gene>